<organism evidence="6 7">
    <name type="scientific">Agrilus planipennis</name>
    <name type="common">Emerald ash borer</name>
    <name type="synonym">Agrilus marcopoli</name>
    <dbReference type="NCBI Taxonomy" id="224129"/>
    <lineage>
        <taxon>Eukaryota</taxon>
        <taxon>Metazoa</taxon>
        <taxon>Ecdysozoa</taxon>
        <taxon>Arthropoda</taxon>
        <taxon>Hexapoda</taxon>
        <taxon>Insecta</taxon>
        <taxon>Pterygota</taxon>
        <taxon>Neoptera</taxon>
        <taxon>Endopterygota</taxon>
        <taxon>Coleoptera</taxon>
        <taxon>Polyphaga</taxon>
        <taxon>Elateriformia</taxon>
        <taxon>Buprestoidea</taxon>
        <taxon>Buprestidae</taxon>
        <taxon>Agrilinae</taxon>
        <taxon>Agrilus</taxon>
    </lineage>
</organism>
<comment type="subcellular location">
    <subcellularLocation>
        <location evidence="1">Mitochondrion</location>
    </subcellularLocation>
</comment>
<dbReference type="PANTHER" id="PTHR44889">
    <property type="entry name" value="INACTIVE HYDROXYSTEROID DEHYDROGENASE-LIKE PROTEIN 1"/>
    <property type="match status" value="1"/>
</dbReference>
<dbReference type="PANTHER" id="PTHR44889:SF1">
    <property type="entry name" value="INACTIVE HYDROXYSTEROID DEHYDROGENASE-LIKE PROTEIN 1"/>
    <property type="match status" value="1"/>
</dbReference>
<gene>
    <name evidence="7" type="primary">LOC112906268</name>
</gene>
<dbReference type="InterPro" id="IPR020904">
    <property type="entry name" value="Sc_DH/Rdtase_CS"/>
</dbReference>
<evidence type="ECO:0000313" key="7">
    <source>
        <dbReference type="RefSeq" id="XP_025835919.1"/>
    </source>
</evidence>
<dbReference type="InParanoid" id="A0A7F5RIU5"/>
<dbReference type="GeneID" id="112906268"/>
<dbReference type="GO" id="GO:0005739">
    <property type="term" value="C:mitochondrion"/>
    <property type="evidence" value="ECO:0007669"/>
    <property type="project" value="UniProtKB-SubCell"/>
</dbReference>
<dbReference type="GO" id="GO:0016491">
    <property type="term" value="F:oxidoreductase activity"/>
    <property type="evidence" value="ECO:0007669"/>
    <property type="project" value="UniProtKB-KW"/>
</dbReference>
<accession>A0A7F5RIU5</accession>
<dbReference type="InterPro" id="IPR052149">
    <property type="entry name" value="17-beta-HSD3-like"/>
</dbReference>
<dbReference type="OrthoDB" id="5545019at2759"/>
<evidence type="ECO:0000313" key="6">
    <source>
        <dbReference type="Proteomes" id="UP000192223"/>
    </source>
</evidence>
<dbReference type="SUPFAM" id="SSF51735">
    <property type="entry name" value="NAD(P)-binding Rossmann-fold domains"/>
    <property type="match status" value="1"/>
</dbReference>
<dbReference type="PRINTS" id="PR00081">
    <property type="entry name" value="GDHRDH"/>
</dbReference>
<dbReference type="PROSITE" id="PS00061">
    <property type="entry name" value="ADH_SHORT"/>
    <property type="match status" value="1"/>
</dbReference>
<reference evidence="7" key="1">
    <citation type="submission" date="2025-08" db="UniProtKB">
        <authorList>
            <consortium name="RefSeq"/>
        </authorList>
    </citation>
    <scope>IDENTIFICATION</scope>
    <source>
        <tissue evidence="7">Entire body</tissue>
    </source>
</reference>
<dbReference type="RefSeq" id="XP_025835919.1">
    <property type="nucleotide sequence ID" value="XM_025980134.1"/>
</dbReference>
<evidence type="ECO:0000256" key="3">
    <source>
        <dbReference type="ARBA" id="ARBA00023002"/>
    </source>
</evidence>
<dbReference type="KEGG" id="apln:112906268"/>
<evidence type="ECO:0000256" key="1">
    <source>
        <dbReference type="ARBA" id="ARBA00004173"/>
    </source>
</evidence>
<proteinExistence type="inferred from homology"/>
<keyword evidence="2" id="KW-0521">NADP</keyword>
<dbReference type="AlphaFoldDB" id="A0A7F5RIU5"/>
<dbReference type="Pfam" id="PF00106">
    <property type="entry name" value="adh_short"/>
    <property type="match status" value="1"/>
</dbReference>
<keyword evidence="4" id="KW-0496">Mitochondrion</keyword>
<evidence type="ECO:0000256" key="5">
    <source>
        <dbReference type="ARBA" id="ARBA00038261"/>
    </source>
</evidence>
<dbReference type="Gene3D" id="3.40.50.720">
    <property type="entry name" value="NAD(P)-binding Rossmann-like Domain"/>
    <property type="match status" value="1"/>
</dbReference>
<keyword evidence="6" id="KW-1185">Reference proteome</keyword>
<dbReference type="Proteomes" id="UP000192223">
    <property type="component" value="Unplaced"/>
</dbReference>
<dbReference type="InterPro" id="IPR036291">
    <property type="entry name" value="NAD(P)-bd_dom_sf"/>
</dbReference>
<keyword evidence="3" id="KW-0560">Oxidoreductase</keyword>
<sequence length="173" mass="19836">MYLGEVPDQELWDIININVGAVTMMTKMIIEEMKNKGRGAIVNVSSGAELQPLPLMNVYSASKVYVKSFTMALRHEYSKYGITVQHLSPLFLNTKMNQFSNRLQESGLFVPDAETYAKSAVNLLGRVDHTTGYWAHGIQYFFTTLAPVWIRIYVGGYMNRTFRKDYFRQNKNS</sequence>
<name>A0A7F5RIU5_AGRPL</name>
<evidence type="ECO:0000256" key="2">
    <source>
        <dbReference type="ARBA" id="ARBA00022857"/>
    </source>
</evidence>
<protein>
    <submittedName>
        <fullName evidence="7">Inactive hydroxysteroid dehydrogenase-like protein 1</fullName>
    </submittedName>
</protein>
<dbReference type="InterPro" id="IPR002347">
    <property type="entry name" value="SDR_fam"/>
</dbReference>
<comment type="similarity">
    <text evidence="5">Belongs to the short-chain dehydrogenases/reductases (SDR) family. 17-beta-HSD 3 subfamily.</text>
</comment>
<evidence type="ECO:0000256" key="4">
    <source>
        <dbReference type="ARBA" id="ARBA00023128"/>
    </source>
</evidence>